<dbReference type="PROSITE" id="PS51318">
    <property type="entry name" value="TAT"/>
    <property type="match status" value="1"/>
</dbReference>
<dbReference type="Pfam" id="PF00561">
    <property type="entry name" value="Abhydrolase_1"/>
    <property type="match status" value="1"/>
</dbReference>
<protein>
    <submittedName>
        <fullName evidence="3">Alpha/beta fold hydrolase</fullName>
    </submittedName>
</protein>
<keyword evidence="1" id="KW-0732">Signal</keyword>
<keyword evidence="3" id="KW-0378">Hydrolase</keyword>
<dbReference type="InterPro" id="IPR029058">
    <property type="entry name" value="AB_hydrolase_fold"/>
</dbReference>
<feature type="chain" id="PRO_5047460210" evidence="1">
    <location>
        <begin position="27"/>
        <end position="303"/>
    </location>
</feature>
<reference evidence="4" key="1">
    <citation type="journal article" date="2019" name="Int. J. Syst. Evol. Microbiol.">
        <title>The Global Catalogue of Microorganisms (GCM) 10K type strain sequencing project: providing services to taxonomists for standard genome sequencing and annotation.</title>
        <authorList>
            <consortium name="The Broad Institute Genomics Platform"/>
            <consortium name="The Broad Institute Genome Sequencing Center for Infectious Disease"/>
            <person name="Wu L."/>
            <person name="Ma J."/>
        </authorList>
    </citation>
    <scope>NUCLEOTIDE SEQUENCE [LARGE SCALE GENOMIC DNA]</scope>
    <source>
        <strain evidence="4">KCTC 42644</strain>
    </source>
</reference>
<dbReference type="InterPro" id="IPR006311">
    <property type="entry name" value="TAT_signal"/>
</dbReference>
<feature type="domain" description="AB hydrolase-1" evidence="2">
    <location>
        <begin position="56"/>
        <end position="289"/>
    </location>
</feature>
<evidence type="ECO:0000256" key="1">
    <source>
        <dbReference type="SAM" id="SignalP"/>
    </source>
</evidence>
<dbReference type="Gene3D" id="3.40.50.1820">
    <property type="entry name" value="alpha/beta hydrolase"/>
    <property type="match status" value="1"/>
</dbReference>
<evidence type="ECO:0000259" key="2">
    <source>
        <dbReference type="Pfam" id="PF00561"/>
    </source>
</evidence>
<dbReference type="Proteomes" id="UP001595615">
    <property type="component" value="Unassembled WGS sequence"/>
</dbReference>
<dbReference type="SUPFAM" id="SSF53474">
    <property type="entry name" value="alpha/beta-Hydrolases"/>
    <property type="match status" value="1"/>
</dbReference>
<dbReference type="RefSeq" id="WP_380863588.1">
    <property type="nucleotide sequence ID" value="NZ_JBHRXV010000013.1"/>
</dbReference>
<feature type="signal peptide" evidence="1">
    <location>
        <begin position="1"/>
        <end position="26"/>
    </location>
</feature>
<dbReference type="GO" id="GO:0016787">
    <property type="term" value="F:hydrolase activity"/>
    <property type="evidence" value="ECO:0007669"/>
    <property type="project" value="UniProtKB-KW"/>
</dbReference>
<sequence length="303" mass="32083">MNRRDMLGAGALLGTVMMAAAQPAVAAPAKPKTSGNWVTLPSGHRLFMRDWGEGTPVVFLAGWTLTSESWAYQMAPLAAAGHRCIAYDRRGQGRSDDPGAGYDYDTLADDLAAVLDALNVKGATVVAHSMSGGEVVRYLSRHGGKGRIAKVIFLATTLPCLTQKADNPTGVPAPFFDQLRGQFATDFPAWIEGNADPFVVPATSPLMRTWIKSIMLSATLQSAIELNRAMTAADFRAELAKLSIPVLFIHGDKDASAPLPISAGPASKLVRGAKLSVYEGAPHGLFVTHVARLNADIAAFARG</sequence>
<organism evidence="3 4">
    <name type="scientific">Sphingoaurantiacus capsulatus</name>
    <dbReference type="NCBI Taxonomy" id="1771310"/>
    <lineage>
        <taxon>Bacteria</taxon>
        <taxon>Pseudomonadati</taxon>
        <taxon>Pseudomonadota</taxon>
        <taxon>Alphaproteobacteria</taxon>
        <taxon>Sphingomonadales</taxon>
        <taxon>Sphingosinicellaceae</taxon>
        <taxon>Sphingoaurantiacus</taxon>
    </lineage>
</organism>
<dbReference type="EMBL" id="JBHRXV010000013">
    <property type="protein sequence ID" value="MFC3714265.1"/>
    <property type="molecule type" value="Genomic_DNA"/>
</dbReference>
<accession>A0ABV7XDK4</accession>
<gene>
    <name evidence="3" type="ORF">ACFOMD_16980</name>
</gene>
<evidence type="ECO:0000313" key="3">
    <source>
        <dbReference type="EMBL" id="MFC3714265.1"/>
    </source>
</evidence>
<evidence type="ECO:0000313" key="4">
    <source>
        <dbReference type="Proteomes" id="UP001595615"/>
    </source>
</evidence>
<proteinExistence type="predicted"/>
<dbReference type="InterPro" id="IPR050471">
    <property type="entry name" value="AB_hydrolase"/>
</dbReference>
<keyword evidence="4" id="KW-1185">Reference proteome</keyword>
<dbReference type="InterPro" id="IPR000073">
    <property type="entry name" value="AB_hydrolase_1"/>
</dbReference>
<comment type="caution">
    <text evidence="3">The sequence shown here is derived from an EMBL/GenBank/DDBJ whole genome shotgun (WGS) entry which is preliminary data.</text>
</comment>
<dbReference type="PANTHER" id="PTHR43433">
    <property type="entry name" value="HYDROLASE, ALPHA/BETA FOLD FAMILY PROTEIN"/>
    <property type="match status" value="1"/>
</dbReference>
<name>A0ABV7XDK4_9SPHN</name>
<dbReference type="PANTHER" id="PTHR43433:SF5">
    <property type="entry name" value="AB HYDROLASE-1 DOMAIN-CONTAINING PROTEIN"/>
    <property type="match status" value="1"/>
</dbReference>